<dbReference type="CDD" id="cd00093">
    <property type="entry name" value="HTH_XRE"/>
    <property type="match status" value="1"/>
</dbReference>
<keyword evidence="5" id="KW-1185">Reference proteome</keyword>
<keyword evidence="2" id="KW-0812">Transmembrane</keyword>
<evidence type="ECO:0000259" key="3">
    <source>
        <dbReference type="Pfam" id="PF13464"/>
    </source>
</evidence>
<dbReference type="InterPro" id="IPR010982">
    <property type="entry name" value="Lambda_DNA-bd_dom_sf"/>
</dbReference>
<name>A0ABQ1GP05_9BACL</name>
<evidence type="ECO:0000313" key="4">
    <source>
        <dbReference type="EMBL" id="GGA47633.1"/>
    </source>
</evidence>
<comment type="caution">
    <text evidence="4">The sequence shown here is derived from an EMBL/GenBank/DDBJ whole genome shotgun (WGS) entry which is preliminary data.</text>
</comment>
<feature type="transmembrane region" description="Helical" evidence="2">
    <location>
        <begin position="349"/>
        <end position="370"/>
    </location>
</feature>
<feature type="compositionally biased region" description="Low complexity" evidence="1">
    <location>
        <begin position="400"/>
        <end position="409"/>
    </location>
</feature>
<dbReference type="EMBL" id="BMEX01000006">
    <property type="protein sequence ID" value="GGA47633.1"/>
    <property type="molecule type" value="Genomic_DNA"/>
</dbReference>
<accession>A0ABQ1GP05</accession>
<reference evidence="5" key="1">
    <citation type="journal article" date="2019" name="Int. J. Syst. Evol. Microbiol.">
        <title>The Global Catalogue of Microorganisms (GCM) 10K type strain sequencing project: providing services to taxonomists for standard genome sequencing and annotation.</title>
        <authorList>
            <consortium name="The Broad Institute Genomics Platform"/>
            <consortium name="The Broad Institute Genome Sequencing Center for Infectious Disease"/>
            <person name="Wu L."/>
            <person name="Ma J."/>
        </authorList>
    </citation>
    <scope>NUCLEOTIDE SEQUENCE [LARGE SCALE GENOMIC DNA]</scope>
    <source>
        <strain evidence="5">CGMCC 1.12404</strain>
    </source>
</reference>
<feature type="compositionally biased region" description="Polar residues" evidence="1">
    <location>
        <begin position="174"/>
        <end position="195"/>
    </location>
</feature>
<feature type="region of interest" description="Disordered" evidence="1">
    <location>
        <begin position="120"/>
        <end position="292"/>
    </location>
</feature>
<feature type="compositionally biased region" description="Polar residues" evidence="1">
    <location>
        <begin position="250"/>
        <end position="260"/>
    </location>
</feature>
<organism evidence="4 5">
    <name type="scientific">Kroppenstedtia guangzhouensis</name>
    <dbReference type="NCBI Taxonomy" id="1274356"/>
    <lineage>
        <taxon>Bacteria</taxon>
        <taxon>Bacillati</taxon>
        <taxon>Bacillota</taxon>
        <taxon>Bacilli</taxon>
        <taxon>Bacillales</taxon>
        <taxon>Thermoactinomycetaceae</taxon>
        <taxon>Kroppenstedtia</taxon>
    </lineage>
</organism>
<protein>
    <recommendedName>
        <fullName evidence="3">Cytoskeleton protein RodZ-like C-terminal domain-containing protein</fullName>
    </recommendedName>
</protein>
<dbReference type="SUPFAM" id="SSF47413">
    <property type="entry name" value="lambda repressor-like DNA-binding domains"/>
    <property type="match status" value="1"/>
</dbReference>
<dbReference type="InterPro" id="IPR025194">
    <property type="entry name" value="RodZ-like_C"/>
</dbReference>
<sequence length="512" mass="55604">MWEEIGNQLRQAREQAGLSLEEIRDQTKIDIVSLRALERGDFDKISSPFYVRSHIRAYAKIVGLEPTYLLKKYRPIQDSDNTEQGNGLDSTGVINQMTGSWTPVGGDSPDLQHTVIHRRKTEPMDTPGAVLPAPSPSSDPRERTTYDPYRTRHSEPLSKVPDSGMTGGAVEPQSGGTSPGSHSGRNQNGRITETTRLPALRHSGLHRGGLTGTYTGHPAGATGGSHDNRIPSHHEDSSPYGEWRTRSEPMISSPTDQSRQSMRRSGRHTSVNSIGEVTESVHPEESESVLYPEPAGSLPSRSAGALVPYQPPAEDGEGRLSRTAARKAIDISPRGKGAGRWAAMLPKTWGARIGVFAAIILIPLAAVLAYNSINKPNEEQAQQKQRPSGGGRTNVASTDNSSSSNISSSAQVVPVNQGAGFTEYKLSEPDAVELRFKAQNSSWIQIRDQKEANSYLKDFTLNSGEEYPFKLEQGAKTDLWITVGAPQHIEITLNGQPIQAAKSVHIIISDSD</sequence>
<dbReference type="Pfam" id="PF13464">
    <property type="entry name" value="RodZ_C"/>
    <property type="match status" value="1"/>
</dbReference>
<dbReference type="PANTHER" id="PTHR34475:SF1">
    <property type="entry name" value="CYTOSKELETON PROTEIN RODZ"/>
    <property type="match status" value="1"/>
</dbReference>
<dbReference type="Pfam" id="PF13413">
    <property type="entry name" value="HTH_25"/>
    <property type="match status" value="1"/>
</dbReference>
<feature type="compositionally biased region" description="Basic and acidic residues" evidence="1">
    <location>
        <begin position="226"/>
        <end position="247"/>
    </location>
</feature>
<dbReference type="Proteomes" id="UP000617979">
    <property type="component" value="Unassembled WGS sequence"/>
</dbReference>
<dbReference type="Gene3D" id="1.10.260.40">
    <property type="entry name" value="lambda repressor-like DNA-binding domains"/>
    <property type="match status" value="1"/>
</dbReference>
<evidence type="ECO:0000256" key="1">
    <source>
        <dbReference type="SAM" id="MobiDB-lite"/>
    </source>
</evidence>
<evidence type="ECO:0000256" key="2">
    <source>
        <dbReference type="SAM" id="Phobius"/>
    </source>
</evidence>
<feature type="region of interest" description="Disordered" evidence="1">
    <location>
        <begin position="378"/>
        <end position="411"/>
    </location>
</feature>
<dbReference type="InterPro" id="IPR001387">
    <property type="entry name" value="Cro/C1-type_HTH"/>
</dbReference>
<keyword evidence="2" id="KW-1133">Transmembrane helix</keyword>
<dbReference type="RefSeq" id="WP_188432488.1">
    <property type="nucleotide sequence ID" value="NZ_BMEX01000006.1"/>
</dbReference>
<keyword evidence="2" id="KW-0472">Membrane</keyword>
<dbReference type="PANTHER" id="PTHR34475">
    <property type="match status" value="1"/>
</dbReference>
<gene>
    <name evidence="4" type="ORF">GCM10007416_20970</name>
</gene>
<dbReference type="InterPro" id="IPR050400">
    <property type="entry name" value="Bact_Cytoskel_RodZ"/>
</dbReference>
<evidence type="ECO:0000313" key="5">
    <source>
        <dbReference type="Proteomes" id="UP000617979"/>
    </source>
</evidence>
<feature type="domain" description="Cytoskeleton protein RodZ-like C-terminal" evidence="3">
    <location>
        <begin position="435"/>
        <end position="502"/>
    </location>
</feature>
<proteinExistence type="predicted"/>
<feature type="compositionally biased region" description="Basic and acidic residues" evidence="1">
    <location>
        <begin position="139"/>
        <end position="156"/>
    </location>
</feature>